<dbReference type="PANTHER" id="PTHR24148:SF64">
    <property type="entry name" value="HETEROKARYON INCOMPATIBILITY DOMAIN-CONTAINING PROTEIN"/>
    <property type="match status" value="1"/>
</dbReference>
<dbReference type="STRING" id="1745343.A0A2J6QEH7"/>
<dbReference type="EMBL" id="KZ613472">
    <property type="protein sequence ID" value="PMD24672.1"/>
    <property type="molecule type" value="Genomic_DNA"/>
</dbReference>
<keyword evidence="4" id="KW-1185">Reference proteome</keyword>
<sequence length="639" mass="72580">MPYSKSKPPQYLGLPSQPGDSRVIRSEGPLDEEAPFDFAQYPKYEYLPIQAHQIRLITLRGGRSQAPLRCQLKALDFAKGRRNHNYSALSYSWGIEKAVHPILIEEDNSLVQQLHVRPNLYRALRRLRAGPSVDIQLWVDALCINQSDNEEKTHQLPKMLMIYHSGANTVIWLGESNPGEADSERGIQFVEDIISIGKLKFHLESRTAMHDWLAFAELLTRDWFSRRWIIQEVAASRLATIRFGGIEIKWCDFVEALEIFLRSYGDIQKFCMGDQEVYEQLDTFRSKSSPAKALVETTVNVFRHWEGTELQSRWPLERLVLKLNRFLVTDPRDTIYAVLGLANDNVLELGVASLGANKKMMVGNYSKKPLEVYIDFFQYAVLKSRSLDILVRRWASPVTSRCEVGAEATTLPSWIGIVDASRIEGSFIGEPGRSPYKACSDTVAQCPFDSRDLCDGIITADGVILGAVKETSGLIVSLDDVWNFESFYKVKNPIDDKKKVPGYLWRTLVGDRTPDGENSPRWYQRACLYWLTHASEELELVAAYKKRVKEVVVDRKLFTYETAAESKPRGIGPIDMKPGDLVCILFGCSVPVILGEYDPISKTYKLIGECYVHAKMEGEHFWGLDQESIAKQTSAFKIR</sequence>
<dbReference type="OrthoDB" id="194358at2759"/>
<protein>
    <submittedName>
        <fullName evidence="3">HET-domain-containing protein</fullName>
    </submittedName>
</protein>
<dbReference type="AlphaFoldDB" id="A0A2J6QEH7"/>
<dbReference type="PANTHER" id="PTHR24148">
    <property type="entry name" value="ANKYRIN REPEAT DOMAIN-CONTAINING PROTEIN 39 HOMOLOG-RELATED"/>
    <property type="match status" value="1"/>
</dbReference>
<evidence type="ECO:0000256" key="1">
    <source>
        <dbReference type="SAM" id="MobiDB-lite"/>
    </source>
</evidence>
<proteinExistence type="predicted"/>
<reference evidence="3 4" key="1">
    <citation type="submission" date="2016-05" db="EMBL/GenBank/DDBJ databases">
        <title>A degradative enzymes factory behind the ericoid mycorrhizal symbiosis.</title>
        <authorList>
            <consortium name="DOE Joint Genome Institute"/>
            <person name="Martino E."/>
            <person name="Morin E."/>
            <person name="Grelet G."/>
            <person name="Kuo A."/>
            <person name="Kohler A."/>
            <person name="Daghino S."/>
            <person name="Barry K."/>
            <person name="Choi C."/>
            <person name="Cichocki N."/>
            <person name="Clum A."/>
            <person name="Copeland A."/>
            <person name="Hainaut M."/>
            <person name="Haridas S."/>
            <person name="Labutti K."/>
            <person name="Lindquist E."/>
            <person name="Lipzen A."/>
            <person name="Khouja H.-R."/>
            <person name="Murat C."/>
            <person name="Ohm R."/>
            <person name="Olson A."/>
            <person name="Spatafora J."/>
            <person name="Veneault-Fourrey C."/>
            <person name="Henrissat B."/>
            <person name="Grigoriev I."/>
            <person name="Martin F."/>
            <person name="Perotto S."/>
        </authorList>
    </citation>
    <scope>NUCLEOTIDE SEQUENCE [LARGE SCALE GENOMIC DNA]</scope>
    <source>
        <strain evidence="3 4">UAMH 7357</strain>
    </source>
</reference>
<dbReference type="Proteomes" id="UP000235672">
    <property type="component" value="Unassembled WGS sequence"/>
</dbReference>
<dbReference type="InterPro" id="IPR010730">
    <property type="entry name" value="HET"/>
</dbReference>
<gene>
    <name evidence="3" type="ORF">NA56DRAFT_686706</name>
</gene>
<dbReference type="Pfam" id="PF06985">
    <property type="entry name" value="HET"/>
    <property type="match status" value="1"/>
</dbReference>
<evidence type="ECO:0000313" key="4">
    <source>
        <dbReference type="Proteomes" id="UP000235672"/>
    </source>
</evidence>
<accession>A0A2J6QEH7</accession>
<organism evidence="3 4">
    <name type="scientific">Hyaloscypha hepaticicola</name>
    <dbReference type="NCBI Taxonomy" id="2082293"/>
    <lineage>
        <taxon>Eukaryota</taxon>
        <taxon>Fungi</taxon>
        <taxon>Dikarya</taxon>
        <taxon>Ascomycota</taxon>
        <taxon>Pezizomycotina</taxon>
        <taxon>Leotiomycetes</taxon>
        <taxon>Helotiales</taxon>
        <taxon>Hyaloscyphaceae</taxon>
        <taxon>Hyaloscypha</taxon>
    </lineage>
</organism>
<dbReference type="InterPro" id="IPR052895">
    <property type="entry name" value="HetReg/Transcr_Mod"/>
</dbReference>
<evidence type="ECO:0000259" key="2">
    <source>
        <dbReference type="Pfam" id="PF06985"/>
    </source>
</evidence>
<name>A0A2J6QEH7_9HELO</name>
<feature type="domain" description="Heterokaryon incompatibility" evidence="2">
    <location>
        <begin position="86"/>
        <end position="232"/>
    </location>
</feature>
<feature type="region of interest" description="Disordered" evidence="1">
    <location>
        <begin position="1"/>
        <end position="27"/>
    </location>
</feature>
<evidence type="ECO:0000313" key="3">
    <source>
        <dbReference type="EMBL" id="PMD24672.1"/>
    </source>
</evidence>